<protein>
    <submittedName>
        <fullName evidence="2">Uncharacterized protein</fullName>
    </submittedName>
</protein>
<dbReference type="Pfam" id="PF23954">
    <property type="entry name" value="DUF7283"/>
    <property type="match status" value="1"/>
</dbReference>
<name>A0A830GGJ2_9EURY</name>
<reference evidence="2" key="2">
    <citation type="submission" date="2020-09" db="EMBL/GenBank/DDBJ databases">
        <authorList>
            <person name="Sun Q."/>
            <person name="Ohkuma M."/>
        </authorList>
    </citation>
    <scope>NUCLEOTIDE SEQUENCE</scope>
    <source>
        <strain evidence="2">JCM 17820</strain>
    </source>
</reference>
<dbReference type="Proteomes" id="UP000605784">
    <property type="component" value="Unassembled WGS sequence"/>
</dbReference>
<keyword evidence="1" id="KW-0812">Transmembrane</keyword>
<dbReference type="RefSeq" id="WP_188993670.1">
    <property type="nucleotide sequence ID" value="NZ_BMOU01000001.1"/>
</dbReference>
<dbReference type="EMBL" id="BMOU01000001">
    <property type="protein sequence ID" value="GGN85354.1"/>
    <property type="molecule type" value="Genomic_DNA"/>
</dbReference>
<sequence length="153" mass="15948">MFDTHVDTLYVWVALGTVSVAVFGVVVSLPASAPPDATATAATVDEVATSPAGSVATRELDAVEWSLSDREIGLRSDGGVAHATVLEPFVPALDGRLAAVLEGGRPSRYFGSPTGLRRAAERARTADTGWRPAPERLTVRHVAWGGVDVTLVG</sequence>
<dbReference type="InterPro" id="IPR055707">
    <property type="entry name" value="DUF7283"/>
</dbReference>
<accession>A0A830GGJ2</accession>
<feature type="transmembrane region" description="Helical" evidence="1">
    <location>
        <begin position="9"/>
        <end position="29"/>
    </location>
</feature>
<evidence type="ECO:0000313" key="3">
    <source>
        <dbReference type="Proteomes" id="UP000605784"/>
    </source>
</evidence>
<evidence type="ECO:0000256" key="1">
    <source>
        <dbReference type="SAM" id="Phobius"/>
    </source>
</evidence>
<keyword evidence="1" id="KW-1133">Transmembrane helix</keyword>
<comment type="caution">
    <text evidence="2">The sequence shown here is derived from an EMBL/GenBank/DDBJ whole genome shotgun (WGS) entry which is preliminary data.</text>
</comment>
<keyword evidence="1" id="KW-0472">Membrane</keyword>
<reference evidence="2" key="1">
    <citation type="journal article" date="2014" name="Int. J. Syst. Evol. Microbiol.">
        <title>Complete genome sequence of Corynebacterium casei LMG S-19264T (=DSM 44701T), isolated from a smear-ripened cheese.</title>
        <authorList>
            <consortium name="US DOE Joint Genome Institute (JGI-PGF)"/>
            <person name="Walter F."/>
            <person name="Albersmeier A."/>
            <person name="Kalinowski J."/>
            <person name="Ruckert C."/>
        </authorList>
    </citation>
    <scope>NUCLEOTIDE SEQUENCE</scope>
    <source>
        <strain evidence="2">JCM 17820</strain>
    </source>
</reference>
<proteinExistence type="predicted"/>
<dbReference type="AlphaFoldDB" id="A0A830GGJ2"/>
<keyword evidence="3" id="KW-1185">Reference proteome</keyword>
<organism evidence="2 3">
    <name type="scientific">Haloarcula pellucida</name>
    <dbReference type="NCBI Taxonomy" id="1427151"/>
    <lineage>
        <taxon>Archaea</taxon>
        <taxon>Methanobacteriati</taxon>
        <taxon>Methanobacteriota</taxon>
        <taxon>Stenosarchaea group</taxon>
        <taxon>Halobacteria</taxon>
        <taxon>Halobacteriales</taxon>
        <taxon>Haloarculaceae</taxon>
        <taxon>Haloarcula</taxon>
    </lineage>
</organism>
<evidence type="ECO:0000313" key="2">
    <source>
        <dbReference type="EMBL" id="GGN85354.1"/>
    </source>
</evidence>
<gene>
    <name evidence="2" type="ORF">GCM10009030_01700</name>
</gene>